<reference evidence="1" key="1">
    <citation type="submission" date="2020-04" db="EMBL/GenBank/DDBJ databases">
        <authorList>
            <person name="Alioto T."/>
            <person name="Alioto T."/>
            <person name="Gomez Garrido J."/>
        </authorList>
    </citation>
    <scope>NUCLEOTIDE SEQUENCE</scope>
    <source>
        <strain evidence="1">A484AB</strain>
    </source>
</reference>
<keyword evidence="2" id="KW-1185">Reference proteome</keyword>
<dbReference type="AlphaFoldDB" id="A0A6S7HM85"/>
<comment type="caution">
    <text evidence="1">The sequence shown here is derived from an EMBL/GenBank/DDBJ whole genome shotgun (WGS) entry which is preliminary data.</text>
</comment>
<proteinExistence type="predicted"/>
<sequence length="57" mass="6308">MVITDANKIRGFSNKTNCACGGLNLQDGPIQGTCSISLFLFYALQRKNIIECFEHNV</sequence>
<gene>
    <name evidence="1" type="ORF">PACLA_8A038943</name>
</gene>
<organism evidence="1 2">
    <name type="scientific">Paramuricea clavata</name>
    <name type="common">Red gorgonian</name>
    <name type="synonym">Violescent sea-whip</name>
    <dbReference type="NCBI Taxonomy" id="317549"/>
    <lineage>
        <taxon>Eukaryota</taxon>
        <taxon>Metazoa</taxon>
        <taxon>Cnidaria</taxon>
        <taxon>Anthozoa</taxon>
        <taxon>Octocorallia</taxon>
        <taxon>Malacalcyonacea</taxon>
        <taxon>Plexauridae</taxon>
        <taxon>Paramuricea</taxon>
    </lineage>
</organism>
<accession>A0A6S7HM85</accession>
<evidence type="ECO:0000313" key="2">
    <source>
        <dbReference type="Proteomes" id="UP001152795"/>
    </source>
</evidence>
<name>A0A6S7HM85_PARCT</name>
<dbReference type="EMBL" id="CACRXK020004963">
    <property type="protein sequence ID" value="CAB4004663.1"/>
    <property type="molecule type" value="Genomic_DNA"/>
</dbReference>
<dbReference type="Proteomes" id="UP001152795">
    <property type="component" value="Unassembled WGS sequence"/>
</dbReference>
<protein>
    <submittedName>
        <fullName evidence="1">Uncharacterized protein</fullName>
    </submittedName>
</protein>
<evidence type="ECO:0000313" key="1">
    <source>
        <dbReference type="EMBL" id="CAB4004663.1"/>
    </source>
</evidence>